<dbReference type="InterPro" id="IPR008974">
    <property type="entry name" value="TRAF-like"/>
</dbReference>
<feature type="chain" id="PRO_5039861459" description="MATH domain-containing protein" evidence="1">
    <location>
        <begin position="26"/>
        <end position="359"/>
    </location>
</feature>
<name>A0A3P6A3N9_BRACM</name>
<dbReference type="PANTHER" id="PTHR46162:SF50">
    <property type="entry name" value="MATH DOMAIN-CONTAINING PROTEIN"/>
    <property type="match status" value="1"/>
</dbReference>
<dbReference type="SMART" id="SM00061">
    <property type="entry name" value="MATH"/>
    <property type="match status" value="2"/>
</dbReference>
<reference evidence="4" key="1">
    <citation type="submission" date="2018-11" db="EMBL/GenBank/DDBJ databases">
        <authorList>
            <consortium name="Genoscope - CEA"/>
            <person name="William W."/>
        </authorList>
    </citation>
    <scope>NUCLEOTIDE SEQUENCE</scope>
</reference>
<keyword evidence="1" id="KW-0732">Signal</keyword>
<sequence length="359" mass="41059">MMSYYIDTLCIISLLSCHFITSSFAGPVPNVVSGSQKLIPTQISSRDSKVSLSSTVKGLRLRPPSSYSLKLESFSTLMKSTYTERYDSRPFRVGKYNWTLVVYPKGNRNDSGTGYISLYVAIDSSTLTSPRQVVPADLRFYVFNKKEKKYFTIQDSDVWQFTINKTMWGFPRVLPLSTFSNLKNGYLYDMDQCEFGVDITIPPIFEKSELFSVAKSFPNKRFTWFIQGFSTLPSDYLSEEFIIGGISWNLRVFRNGFGAHEGKNLSLYLNLGPQELLKTKPYDKIYARAMLRVPNQGQSNYIVQRPLDNWFSPQNIGWGYADFMPLSDLRDSSTGFVRNDMLVVQVEMEAISTTKYFPS</sequence>
<dbReference type="Gramene" id="A03p42010.2_BraZ1">
    <property type="protein sequence ID" value="A03p42010.2_BraZ1.CDS"/>
    <property type="gene ID" value="A03g42010.2_BraZ1"/>
</dbReference>
<evidence type="ECO:0000313" key="3">
    <source>
        <dbReference type="EMBL" id="CAG7882858.1"/>
    </source>
</evidence>
<dbReference type="EMBL" id="LS974619">
    <property type="protein sequence ID" value="CAG7882858.1"/>
    <property type="molecule type" value="Genomic_DNA"/>
</dbReference>
<dbReference type="SUPFAM" id="SSF49599">
    <property type="entry name" value="TRAF domain-like"/>
    <property type="match status" value="2"/>
</dbReference>
<evidence type="ECO:0000256" key="1">
    <source>
        <dbReference type="SAM" id="SignalP"/>
    </source>
</evidence>
<proteinExistence type="predicted"/>
<gene>
    <name evidence="4" type="ORF">BRAA03T13322Z</name>
    <name evidence="3" type="ORF">BRAPAZ1V2_A03P42010.2</name>
</gene>
<dbReference type="KEGG" id="brp:103859851"/>
<protein>
    <recommendedName>
        <fullName evidence="2">MATH domain-containing protein</fullName>
    </recommendedName>
</protein>
<dbReference type="InterPro" id="IPR002083">
    <property type="entry name" value="MATH/TRAF_dom"/>
</dbReference>
<dbReference type="Gene3D" id="2.60.210.10">
    <property type="entry name" value="Apoptosis, Tumor Necrosis Factor Receptor Associated Protein 2, Chain A"/>
    <property type="match status" value="2"/>
</dbReference>
<dbReference type="Proteomes" id="UP000694005">
    <property type="component" value="Chromosome A03"/>
</dbReference>
<dbReference type="CDD" id="cd00121">
    <property type="entry name" value="MATH"/>
    <property type="match status" value="2"/>
</dbReference>
<dbReference type="EMBL" id="LR031572">
    <property type="protein sequence ID" value="VDC82104.1"/>
    <property type="molecule type" value="Genomic_DNA"/>
</dbReference>
<dbReference type="PROSITE" id="PS50144">
    <property type="entry name" value="MATH"/>
    <property type="match status" value="2"/>
</dbReference>
<dbReference type="OrthoDB" id="192247at2759"/>
<dbReference type="AlphaFoldDB" id="A0A3P6A3N9"/>
<evidence type="ECO:0000259" key="2">
    <source>
        <dbReference type="PROSITE" id="PS50144"/>
    </source>
</evidence>
<feature type="domain" description="MATH" evidence="2">
    <location>
        <begin position="219"/>
        <end position="348"/>
    </location>
</feature>
<evidence type="ECO:0000313" key="4">
    <source>
        <dbReference type="EMBL" id="VDC82104.1"/>
    </source>
</evidence>
<dbReference type="Pfam" id="PF22486">
    <property type="entry name" value="MATH_2"/>
    <property type="match status" value="2"/>
</dbReference>
<accession>A0A3P6A3N9</accession>
<feature type="signal peptide" evidence="1">
    <location>
        <begin position="1"/>
        <end position="25"/>
    </location>
</feature>
<dbReference type="SMR" id="A0A3P6A3N9"/>
<feature type="domain" description="MATH" evidence="2">
    <location>
        <begin position="64"/>
        <end position="199"/>
    </location>
</feature>
<dbReference type="PANTHER" id="PTHR46162">
    <property type="entry name" value="TRAF-LIKE FAMILY PROTEIN"/>
    <property type="match status" value="1"/>
</dbReference>
<organism evidence="4">
    <name type="scientific">Brassica campestris</name>
    <name type="common">Field mustard</name>
    <dbReference type="NCBI Taxonomy" id="3711"/>
    <lineage>
        <taxon>Eukaryota</taxon>
        <taxon>Viridiplantae</taxon>
        <taxon>Streptophyta</taxon>
        <taxon>Embryophyta</taxon>
        <taxon>Tracheophyta</taxon>
        <taxon>Spermatophyta</taxon>
        <taxon>Magnoliopsida</taxon>
        <taxon>eudicotyledons</taxon>
        <taxon>Gunneridae</taxon>
        <taxon>Pentapetalae</taxon>
        <taxon>rosids</taxon>
        <taxon>malvids</taxon>
        <taxon>Brassicales</taxon>
        <taxon>Brassicaceae</taxon>
        <taxon>Brassiceae</taxon>
        <taxon>Brassica</taxon>
    </lineage>
</organism>